<dbReference type="OMA" id="NLADPWT"/>
<protein>
    <recommendedName>
        <fullName evidence="5">Monocarboxylate transporter</fullName>
    </recommendedName>
</protein>
<keyword evidence="2" id="KW-1133">Transmembrane helix</keyword>
<dbReference type="OrthoDB" id="8861968at2759"/>
<keyword evidence="2" id="KW-0472">Membrane</keyword>
<feature type="transmembrane region" description="Helical" evidence="2">
    <location>
        <begin position="475"/>
        <end position="498"/>
    </location>
</feature>
<dbReference type="PANTHER" id="PTHR11360">
    <property type="entry name" value="MONOCARBOXYLATE TRANSPORTER"/>
    <property type="match status" value="1"/>
</dbReference>
<feature type="compositionally biased region" description="Basic and acidic residues" evidence="1">
    <location>
        <begin position="247"/>
        <end position="259"/>
    </location>
</feature>
<evidence type="ECO:0008006" key="5">
    <source>
        <dbReference type="Google" id="ProtNLM"/>
    </source>
</evidence>
<evidence type="ECO:0000256" key="2">
    <source>
        <dbReference type="SAM" id="Phobius"/>
    </source>
</evidence>
<feature type="transmembrane region" description="Helical" evidence="2">
    <location>
        <begin position="108"/>
        <end position="128"/>
    </location>
</feature>
<dbReference type="SUPFAM" id="SSF103473">
    <property type="entry name" value="MFS general substrate transporter"/>
    <property type="match status" value="1"/>
</dbReference>
<dbReference type="GO" id="GO:0022857">
    <property type="term" value="F:transmembrane transporter activity"/>
    <property type="evidence" value="ECO:0007669"/>
    <property type="project" value="InterPro"/>
</dbReference>
<sequence>MSLVERLRLDEVVTSFPELGPTAPDGGYSWFVFFGIIFIQITVPSILSMYGVVLGYLARNSAPLYLTSLYFDLWSEKITLTPILFVAFWCLADPWTKTVTDLASMPRLVGLIGVVLLSTGVIASGYLATGGVGAYLASLSAGAVMGIGASFVIVASESVLRKHFRVRLPLVLTLKNIAASVGFTIVPALTHFLLAATGLKTGLLLMTVAFIPTALGTLTLRSPPPQRASPYRLLLPTEEDNELGIRLSDRETESERRNNGVDNVGYDSSDKQERNPVPLFSEVNSIYAYQDADEDVELFVSPILQASNKWKQELRVIQYFRFWAAVVTWIGLRAGTLFFWILIPVLFLERAEIGYQSDDWATLLVIAGVGSFVPSVASRWSITTNAEHRKIYFGIACWLSGGILIGLTYANTYYLFLTCSLIGGACLNSLLTCQDLALCDVLGNQFAYYSRRLFSSFVGLGMLTFSFVRNQNACLTAAALLLFVGGFYCVVLTMWNIVQAWRRRET</sequence>
<feature type="transmembrane region" description="Helical" evidence="2">
    <location>
        <begin position="177"/>
        <end position="196"/>
    </location>
</feature>
<gene>
    <name evidence="3" type="ORF">X777_01693</name>
</gene>
<evidence type="ECO:0000313" key="4">
    <source>
        <dbReference type="Proteomes" id="UP000053097"/>
    </source>
</evidence>
<dbReference type="InterPro" id="IPR011701">
    <property type="entry name" value="MFS"/>
</dbReference>
<organism evidence="3 4">
    <name type="scientific">Ooceraea biroi</name>
    <name type="common">Clonal raider ant</name>
    <name type="synonym">Cerapachys biroi</name>
    <dbReference type="NCBI Taxonomy" id="2015173"/>
    <lineage>
        <taxon>Eukaryota</taxon>
        <taxon>Metazoa</taxon>
        <taxon>Ecdysozoa</taxon>
        <taxon>Arthropoda</taxon>
        <taxon>Hexapoda</taxon>
        <taxon>Insecta</taxon>
        <taxon>Pterygota</taxon>
        <taxon>Neoptera</taxon>
        <taxon>Endopterygota</taxon>
        <taxon>Hymenoptera</taxon>
        <taxon>Apocrita</taxon>
        <taxon>Aculeata</taxon>
        <taxon>Formicoidea</taxon>
        <taxon>Formicidae</taxon>
        <taxon>Dorylinae</taxon>
        <taxon>Ooceraea</taxon>
    </lineage>
</organism>
<feature type="transmembrane region" description="Helical" evidence="2">
    <location>
        <begin position="319"/>
        <end position="348"/>
    </location>
</feature>
<proteinExistence type="predicted"/>
<name>A0A026WM05_OOCBI</name>
<dbReference type="InterPro" id="IPR036259">
    <property type="entry name" value="MFS_trans_sf"/>
</dbReference>
<dbReference type="InterPro" id="IPR050327">
    <property type="entry name" value="Proton-linked_MCT"/>
</dbReference>
<evidence type="ECO:0000313" key="3">
    <source>
        <dbReference type="EMBL" id="EZA57087.1"/>
    </source>
</evidence>
<keyword evidence="2" id="KW-0812">Transmembrane</keyword>
<dbReference type="Proteomes" id="UP000053097">
    <property type="component" value="Unassembled WGS sequence"/>
</dbReference>
<feature type="transmembrane region" description="Helical" evidence="2">
    <location>
        <begin position="360"/>
        <end position="378"/>
    </location>
</feature>
<dbReference type="Pfam" id="PF07690">
    <property type="entry name" value="MFS_1"/>
    <property type="match status" value="1"/>
</dbReference>
<keyword evidence="4" id="KW-1185">Reference proteome</keyword>
<feature type="transmembrane region" description="Helical" evidence="2">
    <location>
        <begin position="202"/>
        <end position="220"/>
    </location>
</feature>
<feature type="transmembrane region" description="Helical" evidence="2">
    <location>
        <begin position="30"/>
        <end position="58"/>
    </location>
</feature>
<dbReference type="AlphaFoldDB" id="A0A026WM05"/>
<feature type="transmembrane region" description="Helical" evidence="2">
    <location>
        <begin position="78"/>
        <end position="96"/>
    </location>
</feature>
<accession>A0A026WM05</accession>
<feature type="transmembrane region" description="Helical" evidence="2">
    <location>
        <begin position="134"/>
        <end position="156"/>
    </location>
</feature>
<feature type="transmembrane region" description="Helical" evidence="2">
    <location>
        <begin position="390"/>
        <end position="407"/>
    </location>
</feature>
<dbReference type="EMBL" id="KK107152">
    <property type="protein sequence ID" value="EZA57087.1"/>
    <property type="molecule type" value="Genomic_DNA"/>
</dbReference>
<feature type="region of interest" description="Disordered" evidence="1">
    <location>
        <begin position="246"/>
        <end position="273"/>
    </location>
</feature>
<evidence type="ECO:0000256" key="1">
    <source>
        <dbReference type="SAM" id="MobiDB-lite"/>
    </source>
</evidence>
<reference evidence="3 4" key="1">
    <citation type="journal article" date="2014" name="Curr. Biol.">
        <title>The genome of the clonal raider ant Cerapachys biroi.</title>
        <authorList>
            <person name="Oxley P.R."/>
            <person name="Ji L."/>
            <person name="Fetter-Pruneda I."/>
            <person name="McKenzie S.K."/>
            <person name="Li C."/>
            <person name="Hu H."/>
            <person name="Zhang G."/>
            <person name="Kronauer D.J."/>
        </authorList>
    </citation>
    <scope>NUCLEOTIDE SEQUENCE [LARGE SCALE GENOMIC DNA]</scope>
</reference>
<dbReference type="Gene3D" id="1.20.1250.20">
    <property type="entry name" value="MFS general substrate transporter like domains"/>
    <property type="match status" value="1"/>
</dbReference>